<evidence type="ECO:0000313" key="3">
    <source>
        <dbReference type="EMBL" id="SDM48338.1"/>
    </source>
</evidence>
<gene>
    <name evidence="3" type="ORF">SAMN05216360_102222</name>
</gene>
<accession>A0A1G9TLA0</accession>
<dbReference type="Proteomes" id="UP000198704">
    <property type="component" value="Unassembled WGS sequence"/>
</dbReference>
<dbReference type="STRING" id="582672.SAMN05216360_102222"/>
<evidence type="ECO:0000313" key="4">
    <source>
        <dbReference type="Proteomes" id="UP000198704"/>
    </source>
</evidence>
<feature type="coiled-coil region" evidence="1">
    <location>
        <begin position="123"/>
        <end position="157"/>
    </location>
</feature>
<protein>
    <submittedName>
        <fullName evidence="3">Uncharacterized protein</fullName>
    </submittedName>
</protein>
<evidence type="ECO:0000256" key="2">
    <source>
        <dbReference type="SAM" id="MobiDB-lite"/>
    </source>
</evidence>
<keyword evidence="1" id="KW-0175">Coiled coil</keyword>
<reference evidence="4" key="1">
    <citation type="submission" date="2016-10" db="EMBL/GenBank/DDBJ databases">
        <authorList>
            <person name="Varghese N."/>
            <person name="Submissions S."/>
        </authorList>
    </citation>
    <scope>NUCLEOTIDE SEQUENCE [LARGE SCALE GENOMIC DNA]</scope>
    <source>
        <strain evidence="4">BL47</strain>
    </source>
</reference>
<proteinExistence type="predicted"/>
<dbReference type="AlphaFoldDB" id="A0A1G9TLA0"/>
<feature type="region of interest" description="Disordered" evidence="2">
    <location>
        <begin position="87"/>
        <end position="106"/>
    </location>
</feature>
<organism evidence="3 4">
    <name type="scientific">Methylobacterium phyllostachyos</name>
    <dbReference type="NCBI Taxonomy" id="582672"/>
    <lineage>
        <taxon>Bacteria</taxon>
        <taxon>Pseudomonadati</taxon>
        <taxon>Pseudomonadota</taxon>
        <taxon>Alphaproteobacteria</taxon>
        <taxon>Hyphomicrobiales</taxon>
        <taxon>Methylobacteriaceae</taxon>
        <taxon>Methylobacterium</taxon>
    </lineage>
</organism>
<dbReference type="EMBL" id="FNHS01000002">
    <property type="protein sequence ID" value="SDM48338.1"/>
    <property type="molecule type" value="Genomic_DNA"/>
</dbReference>
<sequence>MARPATTPALLAELRTYLDQKGAEWEQAGGVDPTLPATRGGKVNVRALMRGFREWGGDRGVAVPESAWQYVYADPAWARDIDAAARAQGLQPTGSTESAKADDAAQSKIGRLAKAAKEQEEGHALARVRLVHLERRLAETEAENRRLRERFALMQRTGSLVRTGDVTE</sequence>
<dbReference type="RefSeq" id="WP_167627618.1">
    <property type="nucleotide sequence ID" value="NZ_FNHS01000002.1"/>
</dbReference>
<keyword evidence="4" id="KW-1185">Reference proteome</keyword>
<evidence type="ECO:0000256" key="1">
    <source>
        <dbReference type="SAM" id="Coils"/>
    </source>
</evidence>
<name>A0A1G9TLA0_9HYPH</name>